<accession>A0A0F4IV22</accession>
<name>A0A0F4IV22_9ACTN</name>
<dbReference type="Proteomes" id="UP000033551">
    <property type="component" value="Unassembled WGS sequence"/>
</dbReference>
<dbReference type="RefSeq" id="WP_045951202.1">
    <property type="nucleotide sequence ID" value="NZ_JZWV01001069.1"/>
</dbReference>
<evidence type="ECO:0000313" key="2">
    <source>
        <dbReference type="EMBL" id="KJY25469.1"/>
    </source>
</evidence>
<gene>
    <name evidence="2" type="ORF">VR44_32400</name>
</gene>
<feature type="region of interest" description="Disordered" evidence="1">
    <location>
        <begin position="1"/>
        <end position="41"/>
    </location>
</feature>
<organism evidence="2 3">
    <name type="scientific">Streptomyces katrae</name>
    <dbReference type="NCBI Taxonomy" id="68223"/>
    <lineage>
        <taxon>Bacteria</taxon>
        <taxon>Bacillati</taxon>
        <taxon>Actinomycetota</taxon>
        <taxon>Actinomycetes</taxon>
        <taxon>Kitasatosporales</taxon>
        <taxon>Streptomycetaceae</taxon>
        <taxon>Streptomyces</taxon>
    </lineage>
</organism>
<sequence>MASTKPNTEQYSGFTAEERAAMKDHAHEEKKAAARRGLSRAEKEAAAEQDVLAKIAEMPEADRVLAERIHEIIKAAAPELAPRLWYGMPAYARDGKVVCHFQSAEKFKSRYATLGFSDQAALDDGALWATSYAVTELTAAGEERIGALVRKAVGG</sequence>
<dbReference type="AlphaFoldDB" id="A0A0F4IV22"/>
<proteinExistence type="predicted"/>
<feature type="compositionally biased region" description="Polar residues" evidence="1">
    <location>
        <begin position="1"/>
        <end position="13"/>
    </location>
</feature>
<dbReference type="Gene3D" id="3.90.1150.200">
    <property type="match status" value="1"/>
</dbReference>
<comment type="caution">
    <text evidence="2">The sequence shown here is derived from an EMBL/GenBank/DDBJ whole genome shotgun (WGS) entry which is preliminary data.</text>
</comment>
<evidence type="ECO:0000256" key="1">
    <source>
        <dbReference type="SAM" id="MobiDB-lite"/>
    </source>
</evidence>
<evidence type="ECO:0000313" key="3">
    <source>
        <dbReference type="Proteomes" id="UP000033551"/>
    </source>
</evidence>
<protein>
    <submittedName>
        <fullName evidence="2">Uncharacterized protein</fullName>
    </submittedName>
</protein>
<dbReference type="OrthoDB" id="32458at2"/>
<dbReference type="SUPFAM" id="SSF159888">
    <property type="entry name" value="YdhG-like"/>
    <property type="match status" value="1"/>
</dbReference>
<dbReference type="EMBL" id="JZWV01001069">
    <property type="protein sequence ID" value="KJY25469.1"/>
    <property type="molecule type" value="Genomic_DNA"/>
</dbReference>
<dbReference type="PATRIC" id="fig|68223.7.peg.3283"/>
<feature type="compositionally biased region" description="Basic and acidic residues" evidence="1">
    <location>
        <begin position="16"/>
        <end position="32"/>
    </location>
</feature>
<reference evidence="2 3" key="1">
    <citation type="submission" date="2015-02" db="EMBL/GenBank/DDBJ databases">
        <authorList>
            <person name="Ju K.-S."/>
            <person name="Doroghazi J.R."/>
            <person name="Metcalf W."/>
        </authorList>
    </citation>
    <scope>NUCLEOTIDE SEQUENCE [LARGE SCALE GENOMIC DNA]</scope>
    <source>
        <strain evidence="2 3">NRRL ISP-5550</strain>
    </source>
</reference>
<keyword evidence="3" id="KW-1185">Reference proteome</keyword>